<dbReference type="PANTHER" id="PTHR11851">
    <property type="entry name" value="METALLOPROTEASE"/>
    <property type="match status" value="1"/>
</dbReference>
<dbReference type="InterPro" id="IPR050361">
    <property type="entry name" value="MPP/UQCRC_Complex"/>
</dbReference>
<dbReference type="RefSeq" id="WP_017894948.1">
    <property type="nucleotide sequence ID" value="NZ_CBXI010000044.1"/>
</dbReference>
<name>W6N7Z5_CLOTY</name>
<dbReference type="InterPro" id="IPR007863">
    <property type="entry name" value="Peptidase_M16_C"/>
</dbReference>
<evidence type="ECO:0000313" key="6">
    <source>
        <dbReference type="Proteomes" id="UP000019482"/>
    </source>
</evidence>
<reference evidence="5 6" key="1">
    <citation type="journal article" date="2015" name="Genome Announc.">
        <title>Draft Genome Sequence of Clostridium tyrobutyricum Strain DIVETGP, Isolated from Cow's Milk for Grana Padano Production.</title>
        <authorList>
            <person name="Soggiu A."/>
            <person name="Piras C."/>
            <person name="Gaiarsa S."/>
            <person name="Sassera D."/>
            <person name="Roncada P."/>
            <person name="Bendixen E."/>
            <person name="Brasca M."/>
            <person name="Bonizzi L."/>
        </authorList>
    </citation>
    <scope>NUCLEOTIDE SEQUENCE [LARGE SCALE GENOMIC DNA]</scope>
    <source>
        <strain evidence="5 6">DIVETGP</strain>
    </source>
</reference>
<dbReference type="InterPro" id="IPR011249">
    <property type="entry name" value="Metalloenz_LuxS/M16"/>
</dbReference>
<evidence type="ECO:0000313" key="5">
    <source>
        <dbReference type="EMBL" id="CDL92898.1"/>
    </source>
</evidence>
<comment type="similarity">
    <text evidence="1 2">Belongs to the peptidase M16 family.</text>
</comment>
<evidence type="ECO:0000259" key="3">
    <source>
        <dbReference type="Pfam" id="PF00675"/>
    </source>
</evidence>
<organism evidence="5 6">
    <name type="scientific">Clostridium tyrobutyricum DIVETGP</name>
    <dbReference type="NCBI Taxonomy" id="1408889"/>
    <lineage>
        <taxon>Bacteria</taxon>
        <taxon>Bacillati</taxon>
        <taxon>Bacillota</taxon>
        <taxon>Clostridia</taxon>
        <taxon>Eubacteriales</taxon>
        <taxon>Clostridiaceae</taxon>
        <taxon>Clostridium</taxon>
    </lineage>
</organism>
<dbReference type="Gene3D" id="3.30.830.10">
    <property type="entry name" value="Metalloenzyme, LuxS/M16 peptidase-like"/>
    <property type="match status" value="2"/>
</dbReference>
<dbReference type="InterPro" id="IPR011765">
    <property type="entry name" value="Pept_M16_N"/>
</dbReference>
<dbReference type="GO" id="GO:0004222">
    <property type="term" value="F:metalloendopeptidase activity"/>
    <property type="evidence" value="ECO:0007669"/>
    <property type="project" value="InterPro"/>
</dbReference>
<keyword evidence="5" id="KW-0645">Protease</keyword>
<sequence>MFDAVQKTLFNGIKLITIKKDTQISALHFGIKVGSMYELPQENGMSHFIEHMLFKGTKKRDNEKLNRDLENLGGEYNAYTDNTSTVYSITSLGEELEKSIEIMSDMIINPEFNVEELEKERNVILSEIRSNKDDIEQLSFMQINKIGFKNSSLRYDICGSEKNVTRFTREDLVEFYNRYYLPNNCFISVVSPYEHEKVINIILRYLKNWKPKSIELKNIVVENNFPCKKIFYKRDIEQSSIMFLFTCYGLDKKQELALRILSYKLGESPNSILFRKLREENGFGYDIYTDLDLTEYVKTLYIYATVNEENIQEAIDIILSCIEHIKEEKIIFDKDSIITMKKALKTSIAFTLDDSTDIGNYVITQSMDEQSIFKFNDDIKEMENIKDSHIYEVARKVLNNPTIYILKSSK</sequence>
<protein>
    <submittedName>
        <fullName evidence="5">Zn-dependent protease of MPP family</fullName>
    </submittedName>
</protein>
<dbReference type="InterPro" id="IPR001431">
    <property type="entry name" value="Pept_M16_Zn_BS"/>
</dbReference>
<evidence type="ECO:0000256" key="2">
    <source>
        <dbReference type="RuleBase" id="RU004447"/>
    </source>
</evidence>
<dbReference type="Pfam" id="PF00675">
    <property type="entry name" value="Peptidase_M16"/>
    <property type="match status" value="1"/>
</dbReference>
<feature type="domain" description="Peptidase M16 C-terminal" evidence="4">
    <location>
        <begin position="167"/>
        <end position="329"/>
    </location>
</feature>
<feature type="domain" description="Peptidase M16 N-terminal" evidence="3">
    <location>
        <begin position="17"/>
        <end position="158"/>
    </location>
</feature>
<dbReference type="PANTHER" id="PTHR11851:SF49">
    <property type="entry name" value="MITOCHONDRIAL-PROCESSING PEPTIDASE SUBUNIT ALPHA"/>
    <property type="match status" value="1"/>
</dbReference>
<dbReference type="SUPFAM" id="SSF63411">
    <property type="entry name" value="LuxS/MPP-like metallohydrolase"/>
    <property type="match status" value="2"/>
</dbReference>
<evidence type="ECO:0000256" key="1">
    <source>
        <dbReference type="ARBA" id="ARBA00007261"/>
    </source>
</evidence>
<dbReference type="GeneID" id="29418192"/>
<evidence type="ECO:0000259" key="4">
    <source>
        <dbReference type="Pfam" id="PF05193"/>
    </source>
</evidence>
<proteinExistence type="inferred from homology"/>
<accession>W6N7Z5</accession>
<dbReference type="GO" id="GO:0006508">
    <property type="term" value="P:proteolysis"/>
    <property type="evidence" value="ECO:0007669"/>
    <property type="project" value="UniProtKB-KW"/>
</dbReference>
<dbReference type="Pfam" id="PF05193">
    <property type="entry name" value="Peptidase_M16_C"/>
    <property type="match status" value="1"/>
</dbReference>
<dbReference type="PROSITE" id="PS00143">
    <property type="entry name" value="INSULINASE"/>
    <property type="match status" value="1"/>
</dbReference>
<keyword evidence="6" id="KW-1185">Reference proteome</keyword>
<dbReference type="AlphaFoldDB" id="W6N7Z5"/>
<dbReference type="GO" id="GO:0046872">
    <property type="term" value="F:metal ion binding"/>
    <property type="evidence" value="ECO:0007669"/>
    <property type="project" value="InterPro"/>
</dbReference>
<gene>
    <name evidence="5" type="ORF">CTDIVETGP_2968</name>
</gene>
<keyword evidence="5" id="KW-0378">Hydrolase</keyword>
<comment type="caution">
    <text evidence="5">The sequence shown here is derived from an EMBL/GenBank/DDBJ whole genome shotgun (WGS) entry which is preliminary data.</text>
</comment>
<dbReference type="Proteomes" id="UP000019482">
    <property type="component" value="Unassembled WGS sequence"/>
</dbReference>
<dbReference type="EMBL" id="CBXI010000044">
    <property type="protein sequence ID" value="CDL92898.1"/>
    <property type="molecule type" value="Genomic_DNA"/>
</dbReference>
<dbReference type="OrthoDB" id="9811314at2"/>